<evidence type="ECO:0000313" key="8">
    <source>
        <dbReference type="Proteomes" id="UP000886885"/>
    </source>
</evidence>
<proteinExistence type="inferred from homology"/>
<keyword evidence="4 5" id="KW-0653">Protein transport</keyword>
<dbReference type="SMART" id="SM00185">
    <property type="entry name" value="ARM"/>
    <property type="match status" value="7"/>
</dbReference>
<dbReference type="Pfam" id="PF00514">
    <property type="entry name" value="Arm"/>
    <property type="match status" value="4"/>
</dbReference>
<evidence type="ECO:0000256" key="6">
    <source>
        <dbReference type="SAM" id="MobiDB-lite"/>
    </source>
</evidence>
<organism evidence="7 8">
    <name type="scientific">Populus tomentosa</name>
    <name type="common">Chinese white poplar</name>
    <dbReference type="NCBI Taxonomy" id="118781"/>
    <lineage>
        <taxon>Eukaryota</taxon>
        <taxon>Viridiplantae</taxon>
        <taxon>Streptophyta</taxon>
        <taxon>Embryophyta</taxon>
        <taxon>Tracheophyta</taxon>
        <taxon>Spermatophyta</taxon>
        <taxon>Magnoliopsida</taxon>
        <taxon>eudicotyledons</taxon>
        <taxon>Gunneridae</taxon>
        <taxon>Pentapetalae</taxon>
        <taxon>rosids</taxon>
        <taxon>fabids</taxon>
        <taxon>Malpighiales</taxon>
        <taxon>Salicaceae</taxon>
        <taxon>Saliceae</taxon>
        <taxon>Populus</taxon>
    </lineage>
</organism>
<evidence type="ECO:0000256" key="2">
    <source>
        <dbReference type="ARBA" id="ARBA00022448"/>
    </source>
</evidence>
<evidence type="ECO:0000256" key="1">
    <source>
        <dbReference type="ARBA" id="ARBA00010394"/>
    </source>
</evidence>
<evidence type="ECO:0000256" key="4">
    <source>
        <dbReference type="ARBA" id="ARBA00022927"/>
    </source>
</evidence>
<feature type="compositionally biased region" description="Basic and acidic residues" evidence="6">
    <location>
        <begin position="1"/>
        <end position="14"/>
    </location>
</feature>
<dbReference type="GO" id="GO:0015031">
    <property type="term" value="P:protein transport"/>
    <property type="evidence" value="ECO:0007669"/>
    <property type="project" value="UniProtKB-KW"/>
</dbReference>
<feature type="region of interest" description="Disordered" evidence="6">
    <location>
        <begin position="1"/>
        <end position="34"/>
    </location>
</feature>
<dbReference type="InterPro" id="IPR024931">
    <property type="entry name" value="Importin_alpha"/>
</dbReference>
<dbReference type="FunFam" id="1.25.10.10:FF:000222">
    <property type="entry name" value="Importin subunit alpha"/>
    <property type="match status" value="1"/>
</dbReference>
<reference evidence="7" key="1">
    <citation type="journal article" date="2020" name="bioRxiv">
        <title>Hybrid origin of Populus tomentosa Carr. identified through genome sequencing and phylogenomic analysis.</title>
        <authorList>
            <person name="An X."/>
            <person name="Gao K."/>
            <person name="Chen Z."/>
            <person name="Li J."/>
            <person name="Yang X."/>
            <person name="Yang X."/>
            <person name="Zhou J."/>
            <person name="Guo T."/>
            <person name="Zhao T."/>
            <person name="Huang S."/>
            <person name="Miao D."/>
            <person name="Khan W.U."/>
            <person name="Rao P."/>
            <person name="Ye M."/>
            <person name="Lei B."/>
            <person name="Liao W."/>
            <person name="Wang J."/>
            <person name="Ji L."/>
            <person name="Li Y."/>
            <person name="Guo B."/>
            <person name="Mustafa N.S."/>
            <person name="Li S."/>
            <person name="Yun Q."/>
            <person name="Keller S.R."/>
            <person name="Mao J."/>
            <person name="Zhang R."/>
            <person name="Strauss S.H."/>
        </authorList>
    </citation>
    <scope>NUCLEOTIDE SEQUENCE</scope>
    <source>
        <strain evidence="7">GM15</strain>
        <tissue evidence="7">Leaf</tissue>
    </source>
</reference>
<name>A0A8X7Y480_POPTO</name>
<accession>A0A8X7Y480</accession>
<evidence type="ECO:0000256" key="5">
    <source>
        <dbReference type="PIRNR" id="PIRNR005673"/>
    </source>
</evidence>
<dbReference type="AlphaFoldDB" id="A0A8X7Y480"/>
<dbReference type="InterPro" id="IPR000225">
    <property type="entry name" value="Armadillo"/>
</dbReference>
<dbReference type="OrthoDB" id="29145at2759"/>
<sequence>MAEDGLNPHRRDPIKSSGGSVAAHRRRQNAVAVGKERRESLVRAKRLCRVGPSCDDSDICIENDMIIDEEQSILEAQTLSAVEELKSAVSFQGKGAMQKLVGALREMRRLLSKSEFPPVEAAIKAGAIPLLVQCLSFGSPDEQLLEAAWCLTNIAAGKPEETKALLPALPLLIAHLGEKSSVPVAEQCAWALGNVAGEGEELRSVLLCQGALPPLARMMLPNKGSTVRTAAWALSNLIKVLNVITMNNLCMCLSLLAYDAIEKLETCIPSTIRVIGAYCTYSTLVIKAPVDLGPDHKAATELIKVDGVLDAILRHLRKADEELATEVAWVVVYLSALSNVATSMLVKSDALQLLVHRLASSNSLQLLIPVLRSLGNVIAGDSHTIVAVLLPGCEITDNVIEVLVKCLKSEHRVLKKEAAWVLSNIAAGSIEHKQLIYSSEAAPLLLRLLSTAPFDIRKEVAYVLGNLCVAPTEGDGKPNLISEHLVSLVGRGCLPGFIDLVRSADTEAARLGLQFMELVLRGMPNGEGPKLVEREDGIDAMERFQFHENEDLRNLANALVDRYFGEDYGLDE</sequence>
<keyword evidence="3" id="KW-0677">Repeat</keyword>
<dbReference type="EMBL" id="JAAWWB010000032">
    <property type="protein sequence ID" value="KAG6744086.1"/>
    <property type="molecule type" value="Genomic_DNA"/>
</dbReference>
<evidence type="ECO:0000256" key="3">
    <source>
        <dbReference type="ARBA" id="ARBA00022737"/>
    </source>
</evidence>
<dbReference type="Proteomes" id="UP000886885">
    <property type="component" value="Chromosome 16D"/>
</dbReference>
<protein>
    <recommendedName>
        <fullName evidence="5">Importin subunit alpha</fullName>
    </recommendedName>
</protein>
<gene>
    <name evidence="7" type="ORF">POTOM_052795</name>
</gene>
<dbReference type="PANTHER" id="PTHR23316">
    <property type="entry name" value="IMPORTIN ALPHA"/>
    <property type="match status" value="1"/>
</dbReference>
<dbReference type="PIRSF" id="PIRSF005673">
    <property type="entry name" value="Importin_alpha"/>
    <property type="match status" value="1"/>
</dbReference>
<comment type="caution">
    <text evidence="7">The sequence shown here is derived from an EMBL/GenBank/DDBJ whole genome shotgun (WGS) entry which is preliminary data.</text>
</comment>
<keyword evidence="2 5" id="KW-0813">Transport</keyword>
<evidence type="ECO:0000313" key="7">
    <source>
        <dbReference type="EMBL" id="KAG6744086.1"/>
    </source>
</evidence>
<keyword evidence="8" id="KW-1185">Reference proteome</keyword>
<comment type="similarity">
    <text evidence="1 5">Belongs to the importin alpha family.</text>
</comment>